<feature type="transmembrane region" description="Helical" evidence="6">
    <location>
        <begin position="414"/>
        <end position="447"/>
    </location>
</feature>
<evidence type="ECO:0000313" key="10">
    <source>
        <dbReference type="Proteomes" id="UP000076761"/>
    </source>
</evidence>
<dbReference type="SMART" id="SM00100">
    <property type="entry name" value="cNMP"/>
    <property type="match status" value="1"/>
</dbReference>
<feature type="transmembrane region" description="Helical" evidence="6">
    <location>
        <begin position="381"/>
        <end position="402"/>
    </location>
</feature>
<feature type="transmembrane region" description="Helical" evidence="6">
    <location>
        <begin position="167"/>
        <end position="192"/>
    </location>
</feature>
<evidence type="ECO:0000313" key="9">
    <source>
        <dbReference type="EMBL" id="KZT20026.1"/>
    </source>
</evidence>
<dbReference type="Pfam" id="PF01740">
    <property type="entry name" value="STAS"/>
    <property type="match status" value="1"/>
</dbReference>
<feature type="transmembrane region" description="Helical" evidence="6">
    <location>
        <begin position="75"/>
        <end position="101"/>
    </location>
</feature>
<dbReference type="PROSITE" id="PS50042">
    <property type="entry name" value="CNMP_BINDING_3"/>
    <property type="match status" value="1"/>
</dbReference>
<feature type="transmembrane region" description="Helical" evidence="6">
    <location>
        <begin position="133"/>
        <end position="155"/>
    </location>
</feature>
<evidence type="ECO:0000256" key="3">
    <source>
        <dbReference type="ARBA" id="ARBA00022989"/>
    </source>
</evidence>
<dbReference type="OrthoDB" id="409725at2759"/>
<dbReference type="InterPro" id="IPR002645">
    <property type="entry name" value="STAS_dom"/>
</dbReference>
<dbReference type="InParanoid" id="A0A165NS40"/>
<dbReference type="PANTHER" id="PTHR43310:SF4">
    <property type="entry name" value="AFR304WP"/>
    <property type="match status" value="1"/>
</dbReference>
<feature type="domain" description="STAS" evidence="8">
    <location>
        <begin position="538"/>
        <end position="645"/>
    </location>
</feature>
<feature type="transmembrane region" description="Helical" evidence="6">
    <location>
        <begin position="204"/>
        <end position="222"/>
    </location>
</feature>
<dbReference type="SUPFAM" id="SSF51206">
    <property type="entry name" value="cAMP-binding domain-like"/>
    <property type="match status" value="1"/>
</dbReference>
<dbReference type="Gene3D" id="2.60.120.10">
    <property type="entry name" value="Jelly Rolls"/>
    <property type="match status" value="1"/>
</dbReference>
<gene>
    <name evidence="9" type="ORF">NEOLEDRAFT_1076541</name>
</gene>
<evidence type="ECO:0000256" key="1">
    <source>
        <dbReference type="ARBA" id="ARBA00004141"/>
    </source>
</evidence>
<accession>A0A165NS40</accession>
<dbReference type="CDD" id="cd07042">
    <property type="entry name" value="STAS_SulP_like_sulfate_transporter"/>
    <property type="match status" value="1"/>
</dbReference>
<dbReference type="GO" id="GO:0016020">
    <property type="term" value="C:membrane"/>
    <property type="evidence" value="ECO:0007669"/>
    <property type="project" value="UniProtKB-SubCell"/>
</dbReference>
<feature type="transmembrane region" description="Helical" evidence="6">
    <location>
        <begin position="275"/>
        <end position="296"/>
    </location>
</feature>
<dbReference type="Pfam" id="PF00916">
    <property type="entry name" value="Sulfate_transp"/>
    <property type="match status" value="1"/>
</dbReference>
<evidence type="ECO:0000256" key="2">
    <source>
        <dbReference type="ARBA" id="ARBA00022692"/>
    </source>
</evidence>
<feature type="region of interest" description="Disordered" evidence="5">
    <location>
        <begin position="1"/>
        <end position="27"/>
    </location>
</feature>
<organism evidence="9 10">
    <name type="scientific">Neolentinus lepideus HHB14362 ss-1</name>
    <dbReference type="NCBI Taxonomy" id="1314782"/>
    <lineage>
        <taxon>Eukaryota</taxon>
        <taxon>Fungi</taxon>
        <taxon>Dikarya</taxon>
        <taxon>Basidiomycota</taxon>
        <taxon>Agaricomycotina</taxon>
        <taxon>Agaricomycetes</taxon>
        <taxon>Gloeophyllales</taxon>
        <taxon>Gloeophyllaceae</taxon>
        <taxon>Neolentinus</taxon>
    </lineage>
</organism>
<dbReference type="FunCoup" id="A0A165NS40">
    <property type="interactions" value="11"/>
</dbReference>
<protein>
    <recommendedName>
        <fullName evidence="11">Sulfate anion transporter</fullName>
    </recommendedName>
</protein>
<keyword evidence="2 6" id="KW-0812">Transmembrane</keyword>
<dbReference type="InterPro" id="IPR011547">
    <property type="entry name" value="SLC26A/SulP_dom"/>
</dbReference>
<dbReference type="PROSITE" id="PS50801">
    <property type="entry name" value="STAS"/>
    <property type="match status" value="1"/>
</dbReference>
<evidence type="ECO:0000256" key="5">
    <source>
        <dbReference type="SAM" id="MobiDB-lite"/>
    </source>
</evidence>
<dbReference type="CDD" id="cd00038">
    <property type="entry name" value="CAP_ED"/>
    <property type="match status" value="1"/>
</dbReference>
<dbReference type="InterPro" id="IPR014710">
    <property type="entry name" value="RmlC-like_jellyroll"/>
</dbReference>
<dbReference type="PANTHER" id="PTHR43310">
    <property type="entry name" value="SULFATE TRANSPORTER YBAR-RELATED"/>
    <property type="match status" value="1"/>
</dbReference>
<proteinExistence type="predicted"/>
<dbReference type="InterPro" id="IPR052706">
    <property type="entry name" value="Membrane-Transporter-like"/>
</dbReference>
<dbReference type="AlphaFoldDB" id="A0A165NS40"/>
<name>A0A165NS40_9AGAM</name>
<comment type="subcellular location">
    <subcellularLocation>
        <location evidence="1">Membrane</location>
        <topology evidence="1">Multi-pass membrane protein</topology>
    </subcellularLocation>
</comment>
<dbReference type="Pfam" id="PF00027">
    <property type="entry name" value="cNMP_binding"/>
    <property type="match status" value="1"/>
</dbReference>
<feature type="transmembrane region" description="Helical" evidence="6">
    <location>
        <begin position="242"/>
        <end position="263"/>
    </location>
</feature>
<dbReference type="STRING" id="1314782.A0A165NS40"/>
<evidence type="ECO:0000259" key="8">
    <source>
        <dbReference type="PROSITE" id="PS50801"/>
    </source>
</evidence>
<reference evidence="9 10" key="1">
    <citation type="journal article" date="2016" name="Mol. Biol. Evol.">
        <title>Comparative Genomics of Early-Diverging Mushroom-Forming Fungi Provides Insights into the Origins of Lignocellulose Decay Capabilities.</title>
        <authorList>
            <person name="Nagy L.G."/>
            <person name="Riley R."/>
            <person name="Tritt A."/>
            <person name="Adam C."/>
            <person name="Daum C."/>
            <person name="Floudas D."/>
            <person name="Sun H."/>
            <person name="Yadav J.S."/>
            <person name="Pangilinan J."/>
            <person name="Larsson K.H."/>
            <person name="Matsuura K."/>
            <person name="Barry K."/>
            <person name="Labutti K."/>
            <person name="Kuo R."/>
            <person name="Ohm R.A."/>
            <person name="Bhattacharya S.S."/>
            <person name="Shirouzu T."/>
            <person name="Yoshinaga Y."/>
            <person name="Martin F.M."/>
            <person name="Grigoriev I.V."/>
            <person name="Hibbett D.S."/>
        </authorList>
    </citation>
    <scope>NUCLEOTIDE SEQUENCE [LARGE SCALE GENOMIC DNA]</scope>
    <source>
        <strain evidence="9 10">HHB14362 ss-1</strain>
    </source>
</reference>
<sequence>MDKIAEEAEPETAPRDDSPGRFFTESSPLVFEGDNRSYSATNGSAHRAPSKLAGNLIRSVRPENLARLGTTVVKALPAVLLGTLLNILDGVSYGMIIFPAAGVFADLGPMGVSMFFVSAIIAQLVYSFGGSGFAGANGSMMIEVVPFFHILATSIAKEIGEDKPREIIATTMVAFAFSSVLTGLTFFLLGALRLGILIGFFPRHILVGCIGGVGVFLIITGLTVSTGLDDDEFSFSIPILKYLFLNVHNLALWAPALGLAVLLRIITHKLHHQLIFPMYFIIIPIIFYIVISAAHLDLGMLRKEGWLFDIAGSKDPWYKFYTYYDLRATQFGPLIATLPTQFALLFFNILHPPLNVPALAVSLDIDVDTNKELVGHGYSNLLAGFLGTVPNYLVYVNTLLFYRVGGDTRVSGFLLAGATTLLLIIGTGPIAFIPVMVVGALIFVLGIDLVKEAVWDTRHRVSRFEYITIVSIMVVMTVWDFVMGVLFGIVVSCFFFVLQNSERRSIRALHTGETVMSTVRRPSAHRAYIREVSKQTTLLRLQGFLFFGTIAHVEETIRSLVDGPHWRRTPIRFLVLDLTLVAGVDMSAAEAFMRIQRVLSAKRIILVLCGFSSESPVGRALRNVGLLQEDGVESFSTVNDALEWTENAYLRTWFSAQKEERDPIALPGRQDTDLGLNSLLGSPRRSQLADVGSRTIAREHSVDSHRGNPEPYNTLVKAFASYGDIDKELFAKLEPYLERVPVPEGHILWAQGDEPDGLYIIEAGILRATYKFADFTPIIEESMVPGTLAGELSALSGESRNATVVAERQATLWKLSTENLRLLETQDPHLAGSFTKLVLKAAKIDYDILLSSLAARQ</sequence>
<dbReference type="Proteomes" id="UP000076761">
    <property type="component" value="Unassembled WGS sequence"/>
</dbReference>
<feature type="compositionally biased region" description="Basic and acidic residues" evidence="5">
    <location>
        <begin position="1"/>
        <end position="19"/>
    </location>
</feature>
<dbReference type="SUPFAM" id="SSF52091">
    <property type="entry name" value="SpoIIaa-like"/>
    <property type="match status" value="1"/>
</dbReference>
<dbReference type="InterPro" id="IPR018490">
    <property type="entry name" value="cNMP-bd_dom_sf"/>
</dbReference>
<keyword evidence="10" id="KW-1185">Reference proteome</keyword>
<evidence type="ECO:0000256" key="4">
    <source>
        <dbReference type="ARBA" id="ARBA00023136"/>
    </source>
</evidence>
<dbReference type="Gene3D" id="3.30.750.24">
    <property type="entry name" value="STAS domain"/>
    <property type="match status" value="1"/>
</dbReference>
<dbReference type="EMBL" id="KV425627">
    <property type="protein sequence ID" value="KZT20026.1"/>
    <property type="molecule type" value="Genomic_DNA"/>
</dbReference>
<feature type="transmembrane region" description="Helical" evidence="6">
    <location>
        <begin position="467"/>
        <end position="498"/>
    </location>
</feature>
<keyword evidence="4 6" id="KW-0472">Membrane</keyword>
<feature type="transmembrane region" description="Helical" evidence="6">
    <location>
        <begin position="107"/>
        <end position="126"/>
    </location>
</feature>
<evidence type="ECO:0008006" key="11">
    <source>
        <dbReference type="Google" id="ProtNLM"/>
    </source>
</evidence>
<dbReference type="InterPro" id="IPR000595">
    <property type="entry name" value="cNMP-bd_dom"/>
</dbReference>
<feature type="domain" description="Cyclic nucleotide-binding" evidence="7">
    <location>
        <begin position="721"/>
        <end position="823"/>
    </location>
</feature>
<evidence type="ECO:0000256" key="6">
    <source>
        <dbReference type="SAM" id="Phobius"/>
    </source>
</evidence>
<keyword evidence="3 6" id="KW-1133">Transmembrane helix</keyword>
<dbReference type="InterPro" id="IPR036513">
    <property type="entry name" value="STAS_dom_sf"/>
</dbReference>
<evidence type="ECO:0000259" key="7">
    <source>
        <dbReference type="PROSITE" id="PS50042"/>
    </source>
</evidence>